<proteinExistence type="predicted"/>
<keyword evidence="1" id="KW-1133">Transmembrane helix</keyword>
<evidence type="ECO:0000313" key="4">
    <source>
        <dbReference type="Proteomes" id="UP000770889"/>
    </source>
</evidence>
<dbReference type="AlphaFoldDB" id="A0A944QTX0"/>
<keyword evidence="1" id="KW-0812">Transmembrane</keyword>
<feature type="signal peptide" evidence="2">
    <location>
        <begin position="1"/>
        <end position="23"/>
    </location>
</feature>
<sequence length="218" mass="23553">MKYGYLKIKIVLLAALLSFQVNAATISAQFSSTIDLTYFGGTSDSVFEVNYRFNDAETDSNASVNIGQYGNVSGTAQIGTDTLSFSGATIRVENDNNALATPFDSYWFDSHGSVTGSVLGIDILNIRFELFDLDGTAFTDDSLPSDFLFTSDIDTGWRLLRDVTHPTGIYQAASFSNVAGGEFYSLTPTPVPIPAAVWLFGTGLLGLLGFTTRRKATR</sequence>
<evidence type="ECO:0000313" key="3">
    <source>
        <dbReference type="EMBL" id="MBT2988051.1"/>
    </source>
</evidence>
<gene>
    <name evidence="3" type="ORF">KME65_03720</name>
</gene>
<comment type="caution">
    <text evidence="3">The sequence shown here is derived from an EMBL/GenBank/DDBJ whole genome shotgun (WGS) entry which is preliminary data.</text>
</comment>
<feature type="chain" id="PRO_5036866665" description="VPLPA-CTERM sorting domain-containing protein" evidence="2">
    <location>
        <begin position="24"/>
        <end position="218"/>
    </location>
</feature>
<dbReference type="Proteomes" id="UP000770889">
    <property type="component" value="Unassembled WGS sequence"/>
</dbReference>
<keyword evidence="2" id="KW-0732">Signal</keyword>
<name>A0A944QTX0_9GAMM</name>
<evidence type="ECO:0000256" key="1">
    <source>
        <dbReference type="SAM" id="Phobius"/>
    </source>
</evidence>
<keyword evidence="1" id="KW-0472">Membrane</keyword>
<evidence type="ECO:0000256" key="2">
    <source>
        <dbReference type="SAM" id="SignalP"/>
    </source>
</evidence>
<organism evidence="3 4">
    <name type="scientific">Candidatus Thiodiazotropha taylori</name>
    <dbReference type="NCBI Taxonomy" id="2792791"/>
    <lineage>
        <taxon>Bacteria</taxon>
        <taxon>Pseudomonadati</taxon>
        <taxon>Pseudomonadota</taxon>
        <taxon>Gammaproteobacteria</taxon>
        <taxon>Chromatiales</taxon>
        <taxon>Sedimenticolaceae</taxon>
        <taxon>Candidatus Thiodiazotropha</taxon>
    </lineage>
</organism>
<feature type="transmembrane region" description="Helical" evidence="1">
    <location>
        <begin position="191"/>
        <end position="210"/>
    </location>
</feature>
<accession>A0A944QTX0</accession>
<protein>
    <recommendedName>
        <fullName evidence="5">VPLPA-CTERM sorting domain-containing protein</fullName>
    </recommendedName>
</protein>
<reference evidence="3 4" key="1">
    <citation type="submission" date="2021-05" db="EMBL/GenBank/DDBJ databases">
        <title>Genetic and Functional Diversity in Clade A Lucinid endosymbionts from the Bahamas.</title>
        <authorList>
            <person name="Giani N.M."/>
            <person name="Engel A.S."/>
            <person name="Campbell B.J."/>
        </authorList>
    </citation>
    <scope>NUCLEOTIDE SEQUENCE [LARGE SCALE GENOMIC DNA]</scope>
    <source>
        <strain evidence="3">LUC16012Gg_MoonRockCtena</strain>
    </source>
</reference>
<evidence type="ECO:0008006" key="5">
    <source>
        <dbReference type="Google" id="ProtNLM"/>
    </source>
</evidence>
<dbReference type="EMBL" id="JAHHGM010000002">
    <property type="protein sequence ID" value="MBT2988051.1"/>
    <property type="molecule type" value="Genomic_DNA"/>
</dbReference>